<proteinExistence type="predicted"/>
<evidence type="ECO:0000313" key="2">
    <source>
        <dbReference type="EMBL" id="WVZ56437.1"/>
    </source>
</evidence>
<feature type="region of interest" description="Disordered" evidence="1">
    <location>
        <begin position="40"/>
        <end position="60"/>
    </location>
</feature>
<protein>
    <submittedName>
        <fullName evidence="2">Uncharacterized protein</fullName>
    </submittedName>
</protein>
<feature type="region of interest" description="Disordered" evidence="1">
    <location>
        <begin position="1"/>
        <end position="20"/>
    </location>
</feature>
<name>A0AAQ3Q0S0_PASNO</name>
<dbReference type="EMBL" id="CP144746">
    <property type="protein sequence ID" value="WVZ56437.1"/>
    <property type="molecule type" value="Genomic_DNA"/>
</dbReference>
<accession>A0AAQ3Q0S0</accession>
<gene>
    <name evidence="2" type="ORF">U9M48_006969</name>
</gene>
<keyword evidence="3" id="KW-1185">Reference proteome</keyword>
<organism evidence="2 3">
    <name type="scientific">Paspalum notatum var. saurae</name>
    <dbReference type="NCBI Taxonomy" id="547442"/>
    <lineage>
        <taxon>Eukaryota</taxon>
        <taxon>Viridiplantae</taxon>
        <taxon>Streptophyta</taxon>
        <taxon>Embryophyta</taxon>
        <taxon>Tracheophyta</taxon>
        <taxon>Spermatophyta</taxon>
        <taxon>Magnoliopsida</taxon>
        <taxon>Liliopsida</taxon>
        <taxon>Poales</taxon>
        <taxon>Poaceae</taxon>
        <taxon>PACMAD clade</taxon>
        <taxon>Panicoideae</taxon>
        <taxon>Andropogonodae</taxon>
        <taxon>Paspaleae</taxon>
        <taxon>Paspalinae</taxon>
        <taxon>Paspalum</taxon>
    </lineage>
</organism>
<dbReference type="Proteomes" id="UP001341281">
    <property type="component" value="Chromosome 02"/>
</dbReference>
<reference evidence="2 3" key="1">
    <citation type="submission" date="2024-02" db="EMBL/GenBank/DDBJ databases">
        <title>High-quality chromosome-scale genome assembly of Pensacola bahiagrass (Paspalum notatum Flugge var. saurae).</title>
        <authorList>
            <person name="Vega J.M."/>
            <person name="Podio M."/>
            <person name="Orjuela J."/>
            <person name="Siena L.A."/>
            <person name="Pessino S.C."/>
            <person name="Combes M.C."/>
            <person name="Mariac C."/>
            <person name="Albertini E."/>
            <person name="Pupilli F."/>
            <person name="Ortiz J.P.A."/>
            <person name="Leblanc O."/>
        </authorList>
    </citation>
    <scope>NUCLEOTIDE SEQUENCE [LARGE SCALE GENOMIC DNA]</scope>
    <source>
        <strain evidence="2">R1</strain>
        <tissue evidence="2">Leaf</tissue>
    </source>
</reference>
<sequence length="103" mass="10490">MSKVPKQAPNSSGRETRGHEPAWICNSVCRGWGACSVQPASGSPAWMAGRPSTSGRDGHHGELAATTTLEGQAAAAFETSPGIGSATRMGVGPCSLGRRAVVQ</sequence>
<evidence type="ECO:0000313" key="3">
    <source>
        <dbReference type="Proteomes" id="UP001341281"/>
    </source>
</evidence>
<dbReference type="AlphaFoldDB" id="A0AAQ3Q0S0"/>
<evidence type="ECO:0000256" key="1">
    <source>
        <dbReference type="SAM" id="MobiDB-lite"/>
    </source>
</evidence>